<sequence>MRQASLDVCRILCQRPIAVGREDKISFAFSSGAYFVETNGGGPGFATPAADPTISGFRANAAAADYSRILAAGVYGAHRPFGYAYSGSGGGFRTIGGAENTTGVWDGFVPYVIATPVAMPNVFSVRMHAQRVLREKFDIIDDAYDADGTGCPFPALTPEERDALTEVTRMGFPPRSWFGHRTMGSHAFSALYGGLAAMDADYFSNFWTTEGYLGADPGSSIHQSRLQWTAQVAEVVYEELPDERVLSRGGVDQAFRGAEQAARRFIAVRLS</sequence>
<evidence type="ECO:0000313" key="3">
    <source>
        <dbReference type="Proteomes" id="UP000065151"/>
    </source>
</evidence>
<organism evidence="1">
    <name type="scientific">Pseudarthrobacter sulfonivorans</name>
    <dbReference type="NCBI Taxonomy" id="121292"/>
    <lineage>
        <taxon>Bacteria</taxon>
        <taxon>Bacillati</taxon>
        <taxon>Actinomycetota</taxon>
        <taxon>Actinomycetes</taxon>
        <taxon>Micrococcales</taxon>
        <taxon>Micrococcaceae</taxon>
        <taxon>Pseudarthrobacter</taxon>
    </lineage>
</organism>
<evidence type="ECO:0000313" key="2">
    <source>
        <dbReference type="EMBL" id="ALV43662.1"/>
    </source>
</evidence>
<accession>A0A0U3F7B8</accession>
<dbReference type="KEGG" id="psul:AU252_22880"/>
<dbReference type="KEGG" id="psul:AU252_00045"/>
<name>A0A0U3F7B8_9MICC</name>
<protein>
    <submittedName>
        <fullName evidence="1">Uncharacterized protein</fullName>
    </submittedName>
</protein>
<dbReference type="Proteomes" id="UP000065151">
    <property type="component" value="Chromosome"/>
</dbReference>
<dbReference type="AlphaFoldDB" id="A0A0U3F7B8"/>
<proteinExistence type="predicted"/>
<dbReference type="STRING" id="121292.AU252_00045"/>
<evidence type="ECO:0000313" key="1">
    <source>
        <dbReference type="EMBL" id="ALV39753.1"/>
    </source>
</evidence>
<gene>
    <name evidence="1" type="ORF">AU252_00045</name>
    <name evidence="2" type="ORF">AU252_22880</name>
</gene>
<reference evidence="1 3" key="1">
    <citation type="submission" date="2015-12" db="EMBL/GenBank/DDBJ databases">
        <authorList>
            <person name="Shamseldin A."/>
            <person name="Moawad H."/>
            <person name="Abd El-Rahim W.M."/>
            <person name="Sadowsky M.J."/>
        </authorList>
    </citation>
    <scope>NUCLEOTIDE SEQUENCE [LARGE SCALE GENOMIC DNA]</scope>
    <source>
        <strain evidence="1 3">Ar51</strain>
    </source>
</reference>
<dbReference type="EMBL" id="CP013747">
    <property type="protein sequence ID" value="ALV39753.1"/>
    <property type="molecule type" value="Genomic_DNA"/>
</dbReference>
<dbReference type="EMBL" id="CP013747">
    <property type="protein sequence ID" value="ALV43662.1"/>
    <property type="molecule type" value="Genomic_DNA"/>
</dbReference>